<comment type="caution">
    <text evidence="1">The sequence shown here is derived from an EMBL/GenBank/DDBJ whole genome shotgun (WGS) entry which is preliminary data.</text>
</comment>
<reference evidence="1" key="1">
    <citation type="journal article" date="2020" name="Fungal Divers.">
        <title>Resolving the Mortierellaceae phylogeny through synthesis of multi-gene phylogenetics and phylogenomics.</title>
        <authorList>
            <person name="Vandepol N."/>
            <person name="Liber J."/>
            <person name="Desiro A."/>
            <person name="Na H."/>
            <person name="Kennedy M."/>
            <person name="Barry K."/>
            <person name="Grigoriev I.V."/>
            <person name="Miller A.N."/>
            <person name="O'Donnell K."/>
            <person name="Stajich J.E."/>
            <person name="Bonito G."/>
        </authorList>
    </citation>
    <scope>NUCLEOTIDE SEQUENCE</scope>
    <source>
        <strain evidence="1">NRRL 2591</strain>
    </source>
</reference>
<evidence type="ECO:0000313" key="2">
    <source>
        <dbReference type="Proteomes" id="UP000723463"/>
    </source>
</evidence>
<dbReference type="EMBL" id="JAAAXW010000433">
    <property type="protein sequence ID" value="KAF9537248.1"/>
    <property type="molecule type" value="Genomic_DNA"/>
</dbReference>
<name>A0A9P6JY12_9FUNG</name>
<keyword evidence="2" id="KW-1185">Reference proteome</keyword>
<dbReference type="AlphaFoldDB" id="A0A9P6JY12"/>
<organism evidence="1 2">
    <name type="scientific">Mortierella hygrophila</name>
    <dbReference type="NCBI Taxonomy" id="979708"/>
    <lineage>
        <taxon>Eukaryota</taxon>
        <taxon>Fungi</taxon>
        <taxon>Fungi incertae sedis</taxon>
        <taxon>Mucoromycota</taxon>
        <taxon>Mortierellomycotina</taxon>
        <taxon>Mortierellomycetes</taxon>
        <taxon>Mortierellales</taxon>
        <taxon>Mortierellaceae</taxon>
        <taxon>Mortierella</taxon>
    </lineage>
</organism>
<evidence type="ECO:0000313" key="1">
    <source>
        <dbReference type="EMBL" id="KAF9537248.1"/>
    </source>
</evidence>
<sequence length="80" mass="9177">MKKKQHKLGKSFGEKGQSLLENDIKRWVTSGLFDRGPARRSFMLDLDDSSIEKLFSEDDQKEILEDLPSQTPHSETADHC</sequence>
<accession>A0A9P6JY12</accession>
<proteinExistence type="predicted"/>
<dbReference type="Proteomes" id="UP000723463">
    <property type="component" value="Unassembled WGS sequence"/>
</dbReference>
<gene>
    <name evidence="1" type="ORF">EC957_008593</name>
</gene>
<protein>
    <submittedName>
        <fullName evidence="1">Uncharacterized protein</fullName>
    </submittedName>
</protein>